<organism evidence="2 3">
    <name type="scientific">Polyplax serrata</name>
    <name type="common">Common mouse louse</name>
    <dbReference type="NCBI Taxonomy" id="468196"/>
    <lineage>
        <taxon>Eukaryota</taxon>
        <taxon>Metazoa</taxon>
        <taxon>Ecdysozoa</taxon>
        <taxon>Arthropoda</taxon>
        <taxon>Hexapoda</taxon>
        <taxon>Insecta</taxon>
        <taxon>Pterygota</taxon>
        <taxon>Neoptera</taxon>
        <taxon>Paraneoptera</taxon>
        <taxon>Psocodea</taxon>
        <taxon>Troctomorpha</taxon>
        <taxon>Phthiraptera</taxon>
        <taxon>Anoplura</taxon>
        <taxon>Polyplacidae</taxon>
        <taxon>Polyplax</taxon>
    </lineage>
</organism>
<sequence>MLKYLLRTIIFLLTCSIIHGQLCGKRNSDEQAARFRQGTDADETVPLEGGCACPRPCSDVKTTGAAVKAAHDAQEAQEAQQGSGSQASRQIKCQLAEKAAQAARAAEAAFAGKLAMVQQLQYQVREAAAVVQEEAASCRQTQMQMQLALSAAAQAGQLLKTLTTALQMAQNTFLVSYQTAEGAKQELLQKAALVQAAKCRANALLKELAVAMQDLNTIRQAAYAAQVSATNAANIARSKRLIGQSRRRRRRRMTRK</sequence>
<name>A0ABR1BIB9_POLSC</name>
<dbReference type="EMBL" id="JAWJWF010000001">
    <property type="protein sequence ID" value="KAK6641814.1"/>
    <property type="molecule type" value="Genomic_DNA"/>
</dbReference>
<dbReference type="PANTHER" id="PTHR37161:SF2">
    <property type="entry name" value="AT11648P-RELATED"/>
    <property type="match status" value="1"/>
</dbReference>
<gene>
    <name evidence="2" type="ORF">RUM44_013531</name>
</gene>
<dbReference type="InterPro" id="IPR007999">
    <property type="entry name" value="DUF745"/>
</dbReference>
<evidence type="ECO:0000313" key="2">
    <source>
        <dbReference type="EMBL" id="KAK6641814.1"/>
    </source>
</evidence>
<dbReference type="PANTHER" id="PTHR37161">
    <property type="entry name" value="HDC10475"/>
    <property type="match status" value="1"/>
</dbReference>
<feature type="signal peptide" evidence="1">
    <location>
        <begin position="1"/>
        <end position="20"/>
    </location>
</feature>
<comment type="caution">
    <text evidence="2">The sequence shown here is derived from an EMBL/GenBank/DDBJ whole genome shotgun (WGS) entry which is preliminary data.</text>
</comment>
<evidence type="ECO:0000256" key="1">
    <source>
        <dbReference type="SAM" id="SignalP"/>
    </source>
</evidence>
<protein>
    <submittedName>
        <fullName evidence="2">Uncharacterized protein</fullName>
    </submittedName>
</protein>
<accession>A0ABR1BIB9</accession>
<reference evidence="2 3" key="1">
    <citation type="submission" date="2023-09" db="EMBL/GenBank/DDBJ databases">
        <title>Genomes of two closely related lineages of the louse Polyplax serrata with different host specificities.</title>
        <authorList>
            <person name="Martinu J."/>
            <person name="Tarabai H."/>
            <person name="Stefka J."/>
            <person name="Hypsa V."/>
        </authorList>
    </citation>
    <scope>NUCLEOTIDE SEQUENCE [LARGE SCALE GENOMIC DNA]</scope>
    <source>
        <strain evidence="2">98ZLc_SE</strain>
    </source>
</reference>
<evidence type="ECO:0000313" key="3">
    <source>
        <dbReference type="Proteomes" id="UP001359485"/>
    </source>
</evidence>
<dbReference type="Proteomes" id="UP001359485">
    <property type="component" value="Unassembled WGS sequence"/>
</dbReference>
<dbReference type="Pfam" id="PF05335">
    <property type="entry name" value="DUF745"/>
    <property type="match status" value="1"/>
</dbReference>
<proteinExistence type="predicted"/>
<feature type="chain" id="PRO_5045790579" evidence="1">
    <location>
        <begin position="21"/>
        <end position="256"/>
    </location>
</feature>
<keyword evidence="1" id="KW-0732">Signal</keyword>
<keyword evidence="3" id="KW-1185">Reference proteome</keyword>